<feature type="transmembrane region" description="Helical" evidence="1">
    <location>
        <begin position="12"/>
        <end position="28"/>
    </location>
</feature>
<feature type="transmembrane region" description="Helical" evidence="1">
    <location>
        <begin position="229"/>
        <end position="249"/>
    </location>
</feature>
<keyword evidence="1" id="KW-0472">Membrane</keyword>
<feature type="transmembrane region" description="Helical" evidence="1">
    <location>
        <begin position="197"/>
        <end position="222"/>
    </location>
</feature>
<dbReference type="RefSeq" id="WP_200354121.1">
    <property type="nucleotide sequence ID" value="NZ_JAENIL010000005.1"/>
</dbReference>
<proteinExistence type="predicted"/>
<reference evidence="2" key="1">
    <citation type="submission" date="2021-01" db="EMBL/GenBank/DDBJ databases">
        <title>Modified the classification status of verrucomicrobia.</title>
        <authorList>
            <person name="Feng X."/>
        </authorList>
    </citation>
    <scope>NUCLEOTIDE SEQUENCE</scope>
    <source>
        <strain evidence="2">KCTC 13126</strain>
    </source>
</reference>
<sequence>MLHAAPSESYANLVRITVFGIWILKFVFDPIQDLSVLPLSVFSPPFPLNALPPQWHNVLLSWPALITIKCVGALSCLACFNRKLIPAAGPIASLCVILYQCLVRGFGHVNHAEVIALIAVLVYTCYSFSKSKQSHPEPFAITLLLCLSYTLIGAHRFITGGSEIFLSDTVLFWAENNSKLTSYFDFNLGTSVAHSPFLALGLKAGFLWITIWEFIAPLTLIFSKLRIPFLVSILGFHLSVLLTMNILFWENTVLLAVLFVPAFRKTEKS</sequence>
<dbReference type="AlphaFoldDB" id="A0A934RXX2"/>
<keyword evidence="1" id="KW-1133">Transmembrane helix</keyword>
<feature type="transmembrane region" description="Helical" evidence="1">
    <location>
        <begin position="112"/>
        <end position="128"/>
    </location>
</feature>
<name>A0A934RXX2_9BACT</name>
<evidence type="ECO:0000256" key="1">
    <source>
        <dbReference type="SAM" id="Phobius"/>
    </source>
</evidence>
<feature type="transmembrane region" description="Helical" evidence="1">
    <location>
        <begin position="59"/>
        <end position="80"/>
    </location>
</feature>
<accession>A0A934RXX2</accession>
<gene>
    <name evidence="2" type="ORF">JIN87_03430</name>
</gene>
<organism evidence="2 3">
    <name type="scientific">Pelagicoccus mobilis</name>
    <dbReference type="NCBI Taxonomy" id="415221"/>
    <lineage>
        <taxon>Bacteria</taxon>
        <taxon>Pseudomonadati</taxon>
        <taxon>Verrucomicrobiota</taxon>
        <taxon>Opitutia</taxon>
        <taxon>Puniceicoccales</taxon>
        <taxon>Pelagicoccaceae</taxon>
        <taxon>Pelagicoccus</taxon>
    </lineage>
</organism>
<evidence type="ECO:0000313" key="3">
    <source>
        <dbReference type="Proteomes" id="UP000617628"/>
    </source>
</evidence>
<evidence type="ECO:0008006" key="4">
    <source>
        <dbReference type="Google" id="ProtNLM"/>
    </source>
</evidence>
<feature type="transmembrane region" description="Helical" evidence="1">
    <location>
        <begin position="140"/>
        <end position="158"/>
    </location>
</feature>
<evidence type="ECO:0000313" key="2">
    <source>
        <dbReference type="EMBL" id="MBK1875904.1"/>
    </source>
</evidence>
<keyword evidence="1" id="KW-0812">Transmembrane</keyword>
<dbReference type="EMBL" id="JAENIL010000005">
    <property type="protein sequence ID" value="MBK1875904.1"/>
    <property type="molecule type" value="Genomic_DNA"/>
</dbReference>
<keyword evidence="3" id="KW-1185">Reference proteome</keyword>
<comment type="caution">
    <text evidence="2">The sequence shown here is derived from an EMBL/GenBank/DDBJ whole genome shotgun (WGS) entry which is preliminary data.</text>
</comment>
<feature type="transmembrane region" description="Helical" evidence="1">
    <location>
        <begin position="87"/>
        <end position="106"/>
    </location>
</feature>
<dbReference type="Proteomes" id="UP000617628">
    <property type="component" value="Unassembled WGS sequence"/>
</dbReference>
<protein>
    <recommendedName>
        <fullName evidence="4">HTTM domain-containing protein</fullName>
    </recommendedName>
</protein>